<protein>
    <submittedName>
        <fullName evidence="1">Uncharacterized protein</fullName>
    </submittedName>
</protein>
<name>A0AAW9R6L9_9GAMM</name>
<keyword evidence="2" id="KW-1185">Reference proteome</keyword>
<dbReference type="AlphaFoldDB" id="A0AAW9R6L9"/>
<gene>
    <name evidence="1" type="ORF">V3330_02085</name>
</gene>
<organism evidence="1 2">
    <name type="scientific">Elongatibacter sediminis</name>
    <dbReference type="NCBI Taxonomy" id="3119006"/>
    <lineage>
        <taxon>Bacteria</taxon>
        <taxon>Pseudomonadati</taxon>
        <taxon>Pseudomonadota</taxon>
        <taxon>Gammaproteobacteria</taxon>
        <taxon>Chromatiales</taxon>
        <taxon>Wenzhouxiangellaceae</taxon>
        <taxon>Elongatibacter</taxon>
    </lineage>
</organism>
<dbReference type="Proteomes" id="UP001359886">
    <property type="component" value="Unassembled WGS sequence"/>
</dbReference>
<dbReference type="RefSeq" id="WP_354693722.1">
    <property type="nucleotide sequence ID" value="NZ_JAZHOG010000001.1"/>
</dbReference>
<dbReference type="EMBL" id="JAZHOG010000001">
    <property type="protein sequence ID" value="MEJ8566402.1"/>
    <property type="molecule type" value="Genomic_DNA"/>
</dbReference>
<evidence type="ECO:0000313" key="1">
    <source>
        <dbReference type="EMBL" id="MEJ8566402.1"/>
    </source>
</evidence>
<comment type="caution">
    <text evidence="1">The sequence shown here is derived from an EMBL/GenBank/DDBJ whole genome shotgun (WGS) entry which is preliminary data.</text>
</comment>
<evidence type="ECO:0000313" key="2">
    <source>
        <dbReference type="Proteomes" id="UP001359886"/>
    </source>
</evidence>
<proteinExistence type="predicted"/>
<accession>A0AAW9R6L9</accession>
<reference evidence="1 2" key="1">
    <citation type="submission" date="2024-02" db="EMBL/GenBank/DDBJ databases">
        <title>A novel Wenzhouxiangellaceae bacterium, isolated from coastal sediments.</title>
        <authorList>
            <person name="Du Z.-J."/>
            <person name="Ye Y.-Q."/>
            <person name="Zhang X.-Y."/>
        </authorList>
    </citation>
    <scope>NUCLEOTIDE SEQUENCE [LARGE SCALE GENOMIC DNA]</scope>
    <source>
        <strain evidence="1 2">CH-27</strain>
    </source>
</reference>
<sequence length="209" mass="23795">MIDRGMRDRVVRVRNLQEYFHTSITDVAARQHVEIDPHAAHYVVNLLTIFSRSNELYEEHAEQYGLRPLALMLAEAANTDRIDHRNHLLQRIGDVALFISGFFADGLAGKAVDVDYYIYMGGNAYDSLSEEIRGTFRGKAFAPVYRELAAKFQVLVDVLNEISDEARRSSDVDLLRTYEIWLKTGSRRAEALLRQCGVEPVNGPADQRH</sequence>